<protein>
    <submittedName>
        <fullName evidence="1">Uncharacterized protein</fullName>
    </submittedName>
</protein>
<dbReference type="EMBL" id="HACM01010930">
    <property type="protein sequence ID" value="CRZ11372.1"/>
    <property type="molecule type" value="Transcribed_RNA"/>
</dbReference>
<name>A0A0H5RCQ2_9EUKA</name>
<proteinExistence type="predicted"/>
<feature type="non-terminal residue" evidence="1">
    <location>
        <position position="1"/>
    </location>
</feature>
<evidence type="ECO:0000313" key="1">
    <source>
        <dbReference type="EMBL" id="CRZ11372.1"/>
    </source>
</evidence>
<organism evidence="1">
    <name type="scientific">Spongospora subterranea</name>
    <dbReference type="NCBI Taxonomy" id="70186"/>
    <lineage>
        <taxon>Eukaryota</taxon>
        <taxon>Sar</taxon>
        <taxon>Rhizaria</taxon>
        <taxon>Endomyxa</taxon>
        <taxon>Phytomyxea</taxon>
        <taxon>Plasmodiophorida</taxon>
        <taxon>Plasmodiophoridae</taxon>
        <taxon>Spongospora</taxon>
    </lineage>
</organism>
<sequence length="736" mass="81301">NPPYLAVLIMPTRCSYQGTAIMELSTSGDSQITCSLIDPLQPNHPVSHCLLIPDSDLVLIDILQCRQCLDTFDGLPKIVVVLLCADENRQTVLLTASLIVDGFRFEDLNRFTLSSTGPVQQCVLGDGPTVLITRRDVLDVFTRHDFASWSHGTCQLSCPLTALAISLDYIKGSFNIEASTNSLFISVQHRHTSGEELSLVPGPSVNCPASLAYSASCLAYCQKPDSFVIGCSDPPAMYLSRRAVILANKPLSHSPINVQPVADHVVVSFANWTSIDVISLSSFETVFTVHDIEWCLPLNDRQLWTSSQSLLNMNGKSVESSCHLASLSGYLLARIHKGCASLERDEGLVDYKRALLNHAKGILDGHDVRFPLELLGKSVPNIVSMFKPPVGATNMIIEEQVQSAAGISSQPIISAVRENYESDRFRIEVDVYNGSEIHSIFSVGLLLRSNNMMLSTSAPQCSSILPKTGTSIALFVQLSEFSQFVESVSSLLVLSWRTHPYQFSLSSTLQSSNAPHHMDVRPITIKRRFSKRDVDIEAPLCRPPDSYRQEHPYQTGLSLHSDKIDLRNLSNVFQNMDGFYNVSQTFAAQHSRTTLFGSKYRKFRSRNAEVELGSLNANDAQLAIGSVSCSRVSEIVDCIYRQLGDISLSIDWSSPCFYRIAARVAEALQQEMEHVWGLIDGELSVLMQEGGSEANDSAFLDSWNRYRQALPDVAEYQKITDLAAAKLMAFTAEIIN</sequence>
<reference evidence="1" key="1">
    <citation type="submission" date="2015-04" db="EMBL/GenBank/DDBJ databases">
        <title>The genome sequence of the plant pathogenic Rhizarian Plasmodiophora brassicae reveals insights in its biotrophic life cycle and the origin of chitin synthesis.</title>
        <authorList>
            <person name="Schwelm A."/>
            <person name="Fogelqvist J."/>
            <person name="Knaust A."/>
            <person name="Julke S."/>
            <person name="Lilja T."/>
            <person name="Dhandapani V."/>
            <person name="Bonilla-Rosso G."/>
            <person name="Karlsson M."/>
            <person name="Shevchenko A."/>
            <person name="Choi S.R."/>
            <person name="Kim H.G."/>
            <person name="Park J.Y."/>
            <person name="Lim Y.P."/>
            <person name="Ludwig-Muller J."/>
            <person name="Dixelius C."/>
        </authorList>
    </citation>
    <scope>NUCLEOTIDE SEQUENCE</scope>
    <source>
        <tissue evidence="1">Potato root galls</tissue>
    </source>
</reference>
<accession>A0A0H5RCQ2</accession>
<dbReference type="AlphaFoldDB" id="A0A0H5RCQ2"/>